<evidence type="ECO:0000313" key="2">
    <source>
        <dbReference type="Ensembl" id="ENSMGAP00000026412.1"/>
    </source>
</evidence>
<feature type="signal peptide" evidence="1">
    <location>
        <begin position="1"/>
        <end position="20"/>
    </location>
</feature>
<reference evidence="2" key="3">
    <citation type="submission" date="2025-09" db="UniProtKB">
        <authorList>
            <consortium name="Ensembl"/>
        </authorList>
    </citation>
    <scope>IDENTIFICATION</scope>
</reference>
<name>A0A803Y3R5_MELGA</name>
<accession>A0A803Y3R5</accession>
<proteinExistence type="predicted"/>
<feature type="chain" id="PRO_5032940299" evidence="1">
    <location>
        <begin position="21"/>
        <end position="120"/>
    </location>
</feature>
<dbReference type="Ensembl" id="ENSMGAT00000033748.1">
    <property type="protein sequence ID" value="ENSMGAP00000026412.1"/>
    <property type="gene ID" value="ENSMGAG00000020738.1"/>
</dbReference>
<keyword evidence="3" id="KW-1185">Reference proteome</keyword>
<dbReference type="InParanoid" id="A0A803Y3R5"/>
<keyword evidence="1" id="KW-0732">Signal</keyword>
<evidence type="ECO:0000256" key="1">
    <source>
        <dbReference type="SAM" id="SignalP"/>
    </source>
</evidence>
<organism evidence="2 3">
    <name type="scientific">Meleagris gallopavo</name>
    <name type="common">Wild turkey</name>
    <dbReference type="NCBI Taxonomy" id="9103"/>
    <lineage>
        <taxon>Eukaryota</taxon>
        <taxon>Metazoa</taxon>
        <taxon>Chordata</taxon>
        <taxon>Craniata</taxon>
        <taxon>Vertebrata</taxon>
        <taxon>Euteleostomi</taxon>
        <taxon>Archelosauria</taxon>
        <taxon>Archosauria</taxon>
        <taxon>Dinosauria</taxon>
        <taxon>Saurischia</taxon>
        <taxon>Theropoda</taxon>
        <taxon>Coelurosauria</taxon>
        <taxon>Aves</taxon>
        <taxon>Neognathae</taxon>
        <taxon>Galloanserae</taxon>
        <taxon>Galliformes</taxon>
        <taxon>Phasianidae</taxon>
        <taxon>Meleagridinae</taxon>
        <taxon>Meleagris</taxon>
    </lineage>
</organism>
<sequence>FQEILFFSYLSTFALQLLLAKKAPRAPATKSLLRAAWRDYFSLFLRGKKIYEFLQLNKHCLSKQSEGNSSEGTNKSCNIPTTRCVPMLDAQGGAGVTVLRGLIEKGRCGTDGLVGMGWTR</sequence>
<dbReference type="AlphaFoldDB" id="A0A803Y3R5"/>
<reference evidence="2 3" key="1">
    <citation type="journal article" date="2010" name="PLoS Biol.">
        <title>Multi-platform next-generation sequencing of the domestic turkey (Meleagris gallopavo): genome assembly and analysis.</title>
        <authorList>
            <person name="Dalloul R.A."/>
            <person name="Long J.A."/>
            <person name="Zimin A.V."/>
            <person name="Aslam L."/>
            <person name="Beal K."/>
            <person name="Blomberg L.A."/>
            <person name="Bouffard P."/>
            <person name="Burt D.W."/>
            <person name="Crasta O."/>
            <person name="Crooijmans R.P."/>
            <person name="Cooper K."/>
            <person name="Coulombe R.A."/>
            <person name="De S."/>
            <person name="Delany M.E."/>
            <person name="Dodgson J.B."/>
            <person name="Dong J.J."/>
            <person name="Evans C."/>
            <person name="Frederickson K.M."/>
            <person name="Flicek P."/>
            <person name="Florea L."/>
            <person name="Folkerts O."/>
            <person name="Groenen M.A."/>
            <person name="Harkins T.T."/>
            <person name="Herrero J."/>
            <person name="Hoffmann S."/>
            <person name="Megens H.J."/>
            <person name="Jiang A."/>
            <person name="de Jong P."/>
            <person name="Kaiser P."/>
            <person name="Kim H."/>
            <person name="Kim K.W."/>
            <person name="Kim S."/>
            <person name="Langenberger D."/>
            <person name="Lee M.K."/>
            <person name="Lee T."/>
            <person name="Mane S."/>
            <person name="Marcais G."/>
            <person name="Marz M."/>
            <person name="McElroy A.P."/>
            <person name="Modise T."/>
            <person name="Nefedov M."/>
            <person name="Notredame C."/>
            <person name="Paton I.R."/>
            <person name="Payne W.S."/>
            <person name="Pertea G."/>
            <person name="Prickett D."/>
            <person name="Puiu D."/>
            <person name="Qioa D."/>
            <person name="Raineri E."/>
            <person name="Ruffier M."/>
            <person name="Salzberg S.L."/>
            <person name="Schatz M.C."/>
            <person name="Scheuring C."/>
            <person name="Schmidt C.J."/>
            <person name="Schroeder S."/>
            <person name="Searle S.M."/>
            <person name="Smith E.J."/>
            <person name="Smith J."/>
            <person name="Sonstegard T.S."/>
            <person name="Stadler P.F."/>
            <person name="Tafer H."/>
            <person name="Tu Z.J."/>
            <person name="Van Tassell C.P."/>
            <person name="Vilella A.J."/>
            <person name="Williams K.P."/>
            <person name="Yorke J.A."/>
            <person name="Zhang L."/>
            <person name="Zhang H.B."/>
            <person name="Zhang X."/>
            <person name="Zhang Y."/>
            <person name="Reed K.M."/>
        </authorList>
    </citation>
    <scope>NUCLEOTIDE SEQUENCE [LARGE SCALE GENOMIC DNA]</scope>
</reference>
<evidence type="ECO:0000313" key="3">
    <source>
        <dbReference type="Proteomes" id="UP000001645"/>
    </source>
</evidence>
<protein>
    <submittedName>
        <fullName evidence="2">Uncharacterized protein</fullName>
    </submittedName>
</protein>
<dbReference type="Proteomes" id="UP000001645">
    <property type="component" value="Chromosome 6"/>
</dbReference>
<reference evidence="2" key="2">
    <citation type="submission" date="2025-08" db="UniProtKB">
        <authorList>
            <consortium name="Ensembl"/>
        </authorList>
    </citation>
    <scope>IDENTIFICATION</scope>
</reference>